<proteinExistence type="predicted"/>
<dbReference type="AlphaFoldDB" id="E1Y9J2"/>
<accession>E1Y9J2</accession>
<organism evidence="2">
    <name type="scientific">uncultured Desulfobacterium sp</name>
    <dbReference type="NCBI Taxonomy" id="201089"/>
    <lineage>
        <taxon>Bacteria</taxon>
        <taxon>Pseudomonadati</taxon>
        <taxon>Thermodesulfobacteriota</taxon>
        <taxon>Desulfobacteria</taxon>
        <taxon>Desulfobacterales</taxon>
        <taxon>Desulfobacteriaceae</taxon>
        <taxon>Desulfobacterium</taxon>
        <taxon>environmental samples</taxon>
    </lineage>
</organism>
<reference evidence="2" key="1">
    <citation type="journal article" date="2011" name="Environ. Microbiol.">
        <title>Genomic insights into the metabolic potential of the polycyclic aromatic hydrocarbon degrading sulfate-reducing Deltaproteobacterium N47.</title>
        <authorList>
            <person name="Bergmann F."/>
            <person name="Selesi D."/>
            <person name="Weinmaier T."/>
            <person name="Tischler P."/>
            <person name="Rattei T."/>
            <person name="Meckenstock R.U."/>
        </authorList>
    </citation>
    <scope>NUCLEOTIDE SEQUENCE</scope>
</reference>
<evidence type="ECO:0000313" key="2">
    <source>
        <dbReference type="EMBL" id="CBX27236.1"/>
    </source>
</evidence>
<keyword evidence="1" id="KW-1133">Transmembrane helix</keyword>
<keyword evidence="1" id="KW-0812">Transmembrane</keyword>
<name>E1Y9J2_9BACT</name>
<gene>
    <name evidence="2" type="ORF">N47_A12650</name>
</gene>
<sequence>MKKWKLWTGLIIIFLAGIYIGAVGTGIFVRHTIFSLIQGGRPAVAKLVTKRLASRLDLSESQQAEVFKTVRKTQLRLLELRRRHQPETEEIISSGIAQIKTELSQKQQEKMDELYNRFLERWNMIRNCSDQNP</sequence>
<keyword evidence="1" id="KW-0472">Membrane</keyword>
<evidence type="ECO:0000256" key="1">
    <source>
        <dbReference type="SAM" id="Phobius"/>
    </source>
</evidence>
<feature type="transmembrane region" description="Helical" evidence="1">
    <location>
        <begin position="6"/>
        <end position="29"/>
    </location>
</feature>
<protein>
    <submittedName>
        <fullName evidence="2">Uncharacterized protein</fullName>
    </submittedName>
</protein>
<dbReference type="EMBL" id="FR695864">
    <property type="protein sequence ID" value="CBX27236.1"/>
    <property type="molecule type" value="Genomic_DNA"/>
</dbReference>